<organism evidence="1 2">
    <name type="scientific">Aurantiacibacter zhengii</name>
    <dbReference type="NCBI Taxonomy" id="2307003"/>
    <lineage>
        <taxon>Bacteria</taxon>
        <taxon>Pseudomonadati</taxon>
        <taxon>Pseudomonadota</taxon>
        <taxon>Alphaproteobacteria</taxon>
        <taxon>Sphingomonadales</taxon>
        <taxon>Erythrobacteraceae</taxon>
        <taxon>Aurantiacibacter</taxon>
    </lineage>
</organism>
<keyword evidence="2" id="KW-1185">Reference proteome</keyword>
<comment type="caution">
    <text evidence="1">The sequence shown here is derived from an EMBL/GenBank/DDBJ whole genome shotgun (WGS) entry which is preliminary data.</text>
</comment>
<evidence type="ECO:0000313" key="1">
    <source>
        <dbReference type="EMBL" id="RIV89062.1"/>
    </source>
</evidence>
<dbReference type="RefSeq" id="WP_119584340.1">
    <property type="nucleotide sequence ID" value="NZ_CAWODQ010000001.1"/>
</dbReference>
<name>A0A418NWT1_9SPHN</name>
<protein>
    <submittedName>
        <fullName evidence="1">Uncharacterized protein</fullName>
    </submittedName>
</protein>
<gene>
    <name evidence="1" type="ORF">D2V07_02060</name>
</gene>
<reference evidence="1 2" key="1">
    <citation type="submission" date="2018-08" db="EMBL/GenBank/DDBJ databases">
        <title>Erythrobacter zhengii sp.nov., a bacterium isolated from deep-sea sediment.</title>
        <authorList>
            <person name="Fang C."/>
            <person name="Wu Y.-H."/>
            <person name="Sun C."/>
            <person name="Wang H."/>
            <person name="Cheng H."/>
            <person name="Meng F.-X."/>
            <person name="Wang C.-S."/>
            <person name="Xu X.-W."/>
        </authorList>
    </citation>
    <scope>NUCLEOTIDE SEQUENCE [LARGE SCALE GENOMIC DNA]</scope>
    <source>
        <strain evidence="1 2">V18</strain>
    </source>
</reference>
<dbReference type="EMBL" id="QXFL01000001">
    <property type="protein sequence ID" value="RIV89062.1"/>
    <property type="molecule type" value="Genomic_DNA"/>
</dbReference>
<dbReference type="Proteomes" id="UP000286576">
    <property type="component" value="Unassembled WGS sequence"/>
</dbReference>
<proteinExistence type="predicted"/>
<dbReference type="AlphaFoldDB" id="A0A418NWT1"/>
<accession>A0A418NWT1</accession>
<evidence type="ECO:0000313" key="2">
    <source>
        <dbReference type="Proteomes" id="UP000286576"/>
    </source>
</evidence>
<sequence length="132" mass="14942">MEMKWALAIVGAVAAFALFSNVFERNTDNGVSSSLSFALSDMKQADRDEWRALIETCESAPDDDQHFQYFGSSTRDFYFNGSERLLCQFSDDDPVNAYLAFSELPRTHRLVVASRGNQTQWTFGPIPAQERN</sequence>